<dbReference type="Pfam" id="PF03070">
    <property type="entry name" value="TENA_THI-4"/>
    <property type="match status" value="1"/>
</dbReference>
<dbReference type="PANTHER" id="PTHR20858">
    <property type="entry name" value="PHOSPHOMETHYLPYRIMIDINE KINASE"/>
    <property type="match status" value="1"/>
</dbReference>
<evidence type="ECO:0000313" key="4">
    <source>
        <dbReference type="Proteomes" id="UP001174694"/>
    </source>
</evidence>
<dbReference type="FunFam" id="1.20.910.10:FF:000003">
    <property type="entry name" value="Hydroxymethylpyrimidine/phosphomethylpyrimidine kinase THI20"/>
    <property type="match status" value="1"/>
</dbReference>
<feature type="domain" description="Pyridoxamine kinase/Phosphomethylpyrimidine kinase" evidence="2">
    <location>
        <begin position="13"/>
        <end position="277"/>
    </location>
</feature>
<dbReference type="CDD" id="cd19367">
    <property type="entry name" value="TenA_C_ScTHI20-like"/>
    <property type="match status" value="1"/>
</dbReference>
<dbReference type="Pfam" id="PF08543">
    <property type="entry name" value="Phos_pyr_kin"/>
    <property type="match status" value="1"/>
</dbReference>
<dbReference type="SUPFAM" id="SSF53613">
    <property type="entry name" value="Ribokinase-like"/>
    <property type="match status" value="1"/>
</dbReference>
<name>A0AA38R4X0_9PEZI</name>
<dbReference type="InterPro" id="IPR029056">
    <property type="entry name" value="Ribokinase-like"/>
</dbReference>
<dbReference type="Gene3D" id="3.40.1190.20">
    <property type="match status" value="1"/>
</dbReference>
<dbReference type="GO" id="GO:0050334">
    <property type="term" value="F:thiaminase activity"/>
    <property type="evidence" value="ECO:0007669"/>
    <property type="project" value="InterPro"/>
</dbReference>
<reference evidence="3" key="1">
    <citation type="submission" date="2022-07" db="EMBL/GenBank/DDBJ databases">
        <title>Fungi with potential for degradation of polypropylene.</title>
        <authorList>
            <person name="Gostincar C."/>
        </authorList>
    </citation>
    <scope>NUCLEOTIDE SEQUENCE</scope>
    <source>
        <strain evidence="3">EXF-13308</strain>
    </source>
</reference>
<organism evidence="3 4">
    <name type="scientific">Pleurostoma richardsiae</name>
    <dbReference type="NCBI Taxonomy" id="41990"/>
    <lineage>
        <taxon>Eukaryota</taxon>
        <taxon>Fungi</taxon>
        <taxon>Dikarya</taxon>
        <taxon>Ascomycota</taxon>
        <taxon>Pezizomycotina</taxon>
        <taxon>Sordariomycetes</taxon>
        <taxon>Sordariomycetidae</taxon>
        <taxon>Calosphaeriales</taxon>
        <taxon>Pleurostomataceae</taxon>
        <taxon>Pleurostoma</taxon>
    </lineage>
</organism>
<dbReference type="Gene3D" id="1.20.910.10">
    <property type="entry name" value="Heme oxygenase-like"/>
    <property type="match status" value="1"/>
</dbReference>
<dbReference type="GO" id="GO:0008972">
    <property type="term" value="F:phosphomethylpyrimidine kinase activity"/>
    <property type="evidence" value="ECO:0007669"/>
    <property type="project" value="InterPro"/>
</dbReference>
<evidence type="ECO:0000313" key="3">
    <source>
        <dbReference type="EMBL" id="KAJ9134436.1"/>
    </source>
</evidence>
<keyword evidence="3" id="KW-0418">Kinase</keyword>
<dbReference type="AlphaFoldDB" id="A0AA38R4X0"/>
<dbReference type="SUPFAM" id="SSF48613">
    <property type="entry name" value="Heme oxygenase-like"/>
    <property type="match status" value="1"/>
</dbReference>
<accession>A0AA38R4X0</accession>
<evidence type="ECO:0000259" key="2">
    <source>
        <dbReference type="Pfam" id="PF08543"/>
    </source>
</evidence>
<dbReference type="GO" id="GO:0008902">
    <property type="term" value="F:hydroxymethylpyrimidine kinase activity"/>
    <property type="evidence" value="ECO:0007669"/>
    <property type="project" value="TreeGrafter"/>
</dbReference>
<dbReference type="CDD" id="cd01169">
    <property type="entry name" value="HMPP_kinase"/>
    <property type="match status" value="1"/>
</dbReference>
<dbReference type="NCBIfam" id="TIGR00097">
    <property type="entry name" value="HMP-P_kinase"/>
    <property type="match status" value="1"/>
</dbReference>
<dbReference type="EMBL" id="JANBVO010000043">
    <property type="protein sequence ID" value="KAJ9134436.1"/>
    <property type="molecule type" value="Genomic_DNA"/>
</dbReference>
<keyword evidence="3" id="KW-0808">Transferase</keyword>
<dbReference type="GO" id="GO:0009228">
    <property type="term" value="P:thiamine biosynthetic process"/>
    <property type="evidence" value="ECO:0007669"/>
    <property type="project" value="InterPro"/>
</dbReference>
<dbReference type="NCBIfam" id="TIGR04306">
    <property type="entry name" value="salvage_TenA"/>
    <property type="match status" value="1"/>
</dbReference>
<dbReference type="InterPro" id="IPR004305">
    <property type="entry name" value="Thiaminase-2/PQQC"/>
</dbReference>
<dbReference type="FunFam" id="3.40.1190.20:FF:000034">
    <property type="entry name" value="Putative hydroxymethylpyrimidine/ phosphomethylpyrimidine kinase 2"/>
    <property type="match status" value="1"/>
</dbReference>
<proteinExistence type="predicted"/>
<dbReference type="GO" id="GO:0005829">
    <property type="term" value="C:cytosol"/>
    <property type="evidence" value="ECO:0007669"/>
    <property type="project" value="TreeGrafter"/>
</dbReference>
<dbReference type="InterPro" id="IPR027574">
    <property type="entry name" value="Thiaminase_II"/>
</dbReference>
<feature type="domain" description="Thiaminase-2/PQQC" evidence="1">
    <location>
        <begin position="300"/>
        <end position="506"/>
    </location>
</feature>
<evidence type="ECO:0000259" key="1">
    <source>
        <dbReference type="Pfam" id="PF03070"/>
    </source>
</evidence>
<keyword evidence="4" id="KW-1185">Reference proteome</keyword>
<dbReference type="PANTHER" id="PTHR20858:SF17">
    <property type="entry name" value="HYDROXYMETHYLPYRIMIDINE_PHOSPHOMETHYLPYRIMIDINE KINASE THI20-RELATED"/>
    <property type="match status" value="1"/>
</dbReference>
<protein>
    <submittedName>
        <fullName evidence="3">Phosphomethylpyrimidine kinase</fullName>
    </submittedName>
</protein>
<sequence length="509" mass="55013">MVGGRVLVIAGSDSSGGAGLEADQKVIAAHGCYAMTATTALTAQNTTGVFGIHQVPPEFLRKQIDACFDDVGVDVVKTGMLASAATIELVAAVLEERKVKNIVIDPVMIATTGAQLLPPEALRELRTRLIPQATVFTPNIPEARFLLAEAGQGEDLPLRDVTELEAMAKAIQSLGCEWALVKGGHAPFKADYTAAATPEESEVVVDVLAGKEATIRIETPFQDSKNTHGTGCSLASAIASNLAKGMDVPQAVKSANRYIEAAIRTAPGLGKGNGPLNHFHSTYTLPFAPGRFIEYLLERPDVAPVWERFTSHPFVLAMGDGTLPLESFKGYLIQDYLYLIHFARANALAAYKSTSMDDIAGAAAIVSHIHREMDLHITYCKGFGISREQMEATEEKEACTAYTRFVLDTGMKGDWIGLQLALAPCLLGYGAIAKLLHADARSVRGEGNKYWTWIENYVAEDYVQAVNTGSALLEKHAVLQSPTRVEELVKVFIHATKMEIAFWEMYPSS</sequence>
<dbReference type="Proteomes" id="UP001174694">
    <property type="component" value="Unassembled WGS sequence"/>
</dbReference>
<dbReference type="InterPro" id="IPR004399">
    <property type="entry name" value="HMP/HMP-P_kinase_dom"/>
</dbReference>
<gene>
    <name evidence="3" type="ORF">NKR23_g10078</name>
</gene>
<dbReference type="InterPro" id="IPR016084">
    <property type="entry name" value="Haem_Oase-like_multi-hlx"/>
</dbReference>
<dbReference type="InterPro" id="IPR013749">
    <property type="entry name" value="PM/HMP-P_kinase-1"/>
</dbReference>
<comment type="caution">
    <text evidence="3">The sequence shown here is derived from an EMBL/GenBank/DDBJ whole genome shotgun (WGS) entry which is preliminary data.</text>
</comment>